<dbReference type="SUPFAM" id="SSF56300">
    <property type="entry name" value="Metallo-dependent phosphatases"/>
    <property type="match status" value="1"/>
</dbReference>
<dbReference type="GO" id="GO:0005737">
    <property type="term" value="C:cytoplasm"/>
    <property type="evidence" value="ECO:0007669"/>
    <property type="project" value="TreeGrafter"/>
</dbReference>
<dbReference type="GO" id="GO:0016791">
    <property type="term" value="F:phosphatase activity"/>
    <property type="evidence" value="ECO:0007669"/>
    <property type="project" value="TreeGrafter"/>
</dbReference>
<dbReference type="GO" id="GO:0008803">
    <property type="term" value="F:bis(5'-nucleosyl)-tetraphosphatase (symmetrical) activity"/>
    <property type="evidence" value="ECO:0007669"/>
    <property type="project" value="TreeGrafter"/>
</dbReference>
<dbReference type="GO" id="GO:0110154">
    <property type="term" value="P:RNA decapping"/>
    <property type="evidence" value="ECO:0007669"/>
    <property type="project" value="TreeGrafter"/>
</dbReference>
<evidence type="ECO:0000259" key="1">
    <source>
        <dbReference type="Pfam" id="PF00149"/>
    </source>
</evidence>
<dbReference type="InterPro" id="IPR004843">
    <property type="entry name" value="Calcineurin-like_PHP"/>
</dbReference>
<dbReference type="PRINTS" id="PR00114">
    <property type="entry name" value="STPHPHTASE"/>
</dbReference>
<dbReference type="Gene3D" id="3.60.21.10">
    <property type="match status" value="1"/>
</dbReference>
<dbReference type="EMBL" id="DWYS01000108">
    <property type="protein sequence ID" value="HJB07997.1"/>
    <property type="molecule type" value="Genomic_DNA"/>
</dbReference>
<proteinExistence type="predicted"/>
<evidence type="ECO:0000313" key="3">
    <source>
        <dbReference type="Proteomes" id="UP000886804"/>
    </source>
</evidence>
<dbReference type="InterPro" id="IPR050126">
    <property type="entry name" value="Ap4A_hydrolase"/>
</dbReference>
<accession>A0A9D2L8K1</accession>
<name>A0A9D2L8K1_9FIRM</name>
<dbReference type="PANTHER" id="PTHR42850:SF4">
    <property type="entry name" value="ZINC-DEPENDENT ENDOPOLYPHOSPHATASE"/>
    <property type="match status" value="1"/>
</dbReference>
<dbReference type="CDD" id="cd00144">
    <property type="entry name" value="MPP_PPP_family"/>
    <property type="match status" value="1"/>
</dbReference>
<comment type="caution">
    <text evidence="2">The sequence shown here is derived from an EMBL/GenBank/DDBJ whole genome shotgun (WGS) entry which is preliminary data.</text>
</comment>
<feature type="domain" description="Calcineurin-like phosphoesterase" evidence="1">
    <location>
        <begin position="1"/>
        <end position="175"/>
    </location>
</feature>
<reference evidence="2" key="1">
    <citation type="journal article" date="2021" name="PeerJ">
        <title>Extensive microbial diversity within the chicken gut microbiome revealed by metagenomics and culture.</title>
        <authorList>
            <person name="Gilroy R."/>
            <person name="Ravi A."/>
            <person name="Getino M."/>
            <person name="Pursley I."/>
            <person name="Horton D.L."/>
            <person name="Alikhan N.F."/>
            <person name="Baker D."/>
            <person name="Gharbi K."/>
            <person name="Hall N."/>
            <person name="Watson M."/>
            <person name="Adriaenssens E.M."/>
            <person name="Foster-Nyarko E."/>
            <person name="Jarju S."/>
            <person name="Secka A."/>
            <person name="Antonio M."/>
            <person name="Oren A."/>
            <person name="Chaudhuri R.R."/>
            <person name="La Ragione R."/>
            <person name="Hildebrand F."/>
            <person name="Pallen M.J."/>
        </authorList>
    </citation>
    <scope>NUCLEOTIDE SEQUENCE</scope>
    <source>
        <strain evidence="2">CHK188-4685</strain>
    </source>
</reference>
<reference evidence="2" key="2">
    <citation type="submission" date="2021-04" db="EMBL/GenBank/DDBJ databases">
        <authorList>
            <person name="Gilroy R."/>
        </authorList>
    </citation>
    <scope>NUCLEOTIDE SEQUENCE</scope>
    <source>
        <strain evidence="2">CHK188-4685</strain>
    </source>
</reference>
<dbReference type="Pfam" id="PF00149">
    <property type="entry name" value="Metallophos"/>
    <property type="match status" value="1"/>
</dbReference>
<organism evidence="2 3">
    <name type="scientific">Candidatus Enterocloster faecavium</name>
    <dbReference type="NCBI Taxonomy" id="2838560"/>
    <lineage>
        <taxon>Bacteria</taxon>
        <taxon>Bacillati</taxon>
        <taxon>Bacillota</taxon>
        <taxon>Clostridia</taxon>
        <taxon>Lachnospirales</taxon>
        <taxon>Lachnospiraceae</taxon>
        <taxon>Enterocloster</taxon>
    </lineage>
</organism>
<dbReference type="PANTHER" id="PTHR42850">
    <property type="entry name" value="METALLOPHOSPHOESTERASE"/>
    <property type="match status" value="1"/>
</dbReference>
<evidence type="ECO:0000313" key="2">
    <source>
        <dbReference type="EMBL" id="HJB07997.1"/>
    </source>
</evidence>
<protein>
    <submittedName>
        <fullName evidence="2">Serine/threonine protein phosphatase</fullName>
    </submittedName>
</protein>
<dbReference type="Proteomes" id="UP000886804">
    <property type="component" value="Unassembled WGS sequence"/>
</dbReference>
<dbReference type="AlphaFoldDB" id="A0A9D2L8K1"/>
<dbReference type="InterPro" id="IPR006186">
    <property type="entry name" value="Ser/Thr-sp_prot-phosphatase"/>
</dbReference>
<sequence>MKTIIIGDIHGCYKQLSRLFHKIRPDWLQDQVIFLGDLMDRGPQSWEVFDLVRKIRLEMGERCILLKGNHEQMMLGADRDRMMMNLWYANGGEKTVRSFKKHGDQTWNHRGWFEQMRLFYETEEYLCVHGGVGPDGAENSGEDTLLWDRSMVEGDYGGKLAVIGHTPISRPVYLDGRGHRMELEEGKEYPLPGTGCICLDTGCVFGGYLTAMVVEEGKFRVAAV</sequence>
<gene>
    <name evidence="2" type="ORF">H9716_09070</name>
</gene>
<dbReference type="InterPro" id="IPR029052">
    <property type="entry name" value="Metallo-depent_PP-like"/>
</dbReference>